<keyword evidence="2" id="KW-0732">Signal</keyword>
<gene>
    <name evidence="3" type="ORF">SAMN05216259_105108</name>
</gene>
<dbReference type="AlphaFoldDB" id="A0A1H0D806"/>
<dbReference type="Proteomes" id="UP000199341">
    <property type="component" value="Unassembled WGS sequence"/>
</dbReference>
<name>A0A1H0D806_9ACTN</name>
<sequence>MIRTRRSGTAAAVLVTAAAVLLGGCSSGSHGGDPHNAAATTATRPGAATRGGTSADAGAGPTQGEAPGSAADAPKVPDAQLTPPGGGSFTKPQKKYLSGRVPKGTDPVAVLEGGQEICERLTRTSAIDPDDSASAIVTGDISASGAAAAVTALCPDQQPVLAAAARGFADGSFTVAAHPVAGKSVAPGTYHAPNPSPSCTWRVSGAKGAVLASGKSGSAAKARLTVPAGAVSVTSSGCYAWLPPSPAVIPSPTDAPSGGTS</sequence>
<organism evidence="3 4">
    <name type="scientific">Actinacidiphila guanduensis</name>
    <dbReference type="NCBI Taxonomy" id="310781"/>
    <lineage>
        <taxon>Bacteria</taxon>
        <taxon>Bacillati</taxon>
        <taxon>Actinomycetota</taxon>
        <taxon>Actinomycetes</taxon>
        <taxon>Kitasatosporales</taxon>
        <taxon>Streptomycetaceae</taxon>
        <taxon>Actinacidiphila</taxon>
    </lineage>
</organism>
<accession>A0A1H0D806</accession>
<evidence type="ECO:0008006" key="5">
    <source>
        <dbReference type="Google" id="ProtNLM"/>
    </source>
</evidence>
<dbReference type="RefSeq" id="WP_245771358.1">
    <property type="nucleotide sequence ID" value="NZ_FNIE01000005.1"/>
</dbReference>
<feature type="compositionally biased region" description="Low complexity" evidence="1">
    <location>
        <begin position="37"/>
        <end position="55"/>
    </location>
</feature>
<reference evidence="3 4" key="1">
    <citation type="submission" date="2016-10" db="EMBL/GenBank/DDBJ databases">
        <authorList>
            <person name="de Groot N.N."/>
        </authorList>
    </citation>
    <scope>NUCLEOTIDE SEQUENCE [LARGE SCALE GENOMIC DNA]</scope>
    <source>
        <strain evidence="3 4">CGMCC 4.2022</strain>
    </source>
</reference>
<keyword evidence="4" id="KW-1185">Reference proteome</keyword>
<evidence type="ECO:0000256" key="1">
    <source>
        <dbReference type="SAM" id="MobiDB-lite"/>
    </source>
</evidence>
<feature type="region of interest" description="Disordered" evidence="1">
    <location>
        <begin position="30"/>
        <end position="107"/>
    </location>
</feature>
<proteinExistence type="predicted"/>
<evidence type="ECO:0000256" key="2">
    <source>
        <dbReference type="SAM" id="SignalP"/>
    </source>
</evidence>
<evidence type="ECO:0000313" key="4">
    <source>
        <dbReference type="Proteomes" id="UP000199341"/>
    </source>
</evidence>
<feature type="chain" id="PRO_5039661527" description="DUF732 domain-containing protein" evidence="2">
    <location>
        <begin position="32"/>
        <end position="261"/>
    </location>
</feature>
<dbReference type="PROSITE" id="PS51257">
    <property type="entry name" value="PROKAR_LIPOPROTEIN"/>
    <property type="match status" value="1"/>
</dbReference>
<feature type="signal peptide" evidence="2">
    <location>
        <begin position="1"/>
        <end position="31"/>
    </location>
</feature>
<dbReference type="EMBL" id="FNIE01000005">
    <property type="protein sequence ID" value="SDN66280.1"/>
    <property type="molecule type" value="Genomic_DNA"/>
</dbReference>
<evidence type="ECO:0000313" key="3">
    <source>
        <dbReference type="EMBL" id="SDN66280.1"/>
    </source>
</evidence>
<dbReference type="STRING" id="310781.SAMN05216259_105108"/>
<protein>
    <recommendedName>
        <fullName evidence="5">DUF732 domain-containing protein</fullName>
    </recommendedName>
</protein>